<dbReference type="SUPFAM" id="SSF46626">
    <property type="entry name" value="Cytochrome c"/>
    <property type="match status" value="1"/>
</dbReference>
<dbReference type="Pfam" id="PF13442">
    <property type="entry name" value="Cytochrome_CBB3"/>
    <property type="match status" value="1"/>
</dbReference>
<dbReference type="InterPro" id="IPR036909">
    <property type="entry name" value="Cyt_c-like_dom_sf"/>
</dbReference>
<keyword evidence="9" id="KW-1185">Reference proteome</keyword>
<organism evidence="8 9">
    <name type="scientific">Novosphingobium decolorationis</name>
    <dbReference type="NCBI Taxonomy" id="2698673"/>
    <lineage>
        <taxon>Bacteria</taxon>
        <taxon>Pseudomonadati</taxon>
        <taxon>Pseudomonadota</taxon>
        <taxon>Alphaproteobacteria</taxon>
        <taxon>Sphingomonadales</taxon>
        <taxon>Sphingomonadaceae</taxon>
        <taxon>Novosphingobium</taxon>
    </lineage>
</organism>
<protein>
    <submittedName>
        <fullName evidence="8">Cytochrome c</fullName>
    </submittedName>
</protein>
<evidence type="ECO:0000256" key="2">
    <source>
        <dbReference type="ARBA" id="ARBA00022723"/>
    </source>
</evidence>
<dbReference type="PROSITE" id="PS51007">
    <property type="entry name" value="CYTC"/>
    <property type="match status" value="1"/>
</dbReference>
<evidence type="ECO:0000256" key="4">
    <source>
        <dbReference type="PROSITE-ProRule" id="PRU00433"/>
    </source>
</evidence>
<proteinExistence type="predicted"/>
<keyword evidence="8" id="KW-0614">Plasmid</keyword>
<gene>
    <name evidence="8" type="ORF">HT578_21560</name>
</gene>
<keyword evidence="6" id="KW-0472">Membrane</keyword>
<sequence>MNATLKGALLGAATLFILLIVVALIVILTGGYNVAATDRHNPIVSWALTTTMNNSVRRQAAGIEPPAEFTSAMVAAGAGEYKAMCSHCHGGIGQSRAEWAEVMLPKPPPLAEAAREWDPKDVFWLVKHGVKMSGMPAFGPTHDDKTIWNIVAFVKALPEMPAEQYAGYSSDHAEEMHDHQAHEESDTPHHH</sequence>
<feature type="domain" description="Cytochrome c" evidence="7">
    <location>
        <begin position="72"/>
        <end position="158"/>
    </location>
</feature>
<evidence type="ECO:0000259" key="7">
    <source>
        <dbReference type="PROSITE" id="PS51007"/>
    </source>
</evidence>
<feature type="region of interest" description="Disordered" evidence="5">
    <location>
        <begin position="172"/>
        <end position="191"/>
    </location>
</feature>
<name>A0ABX8EBF3_9SPHN</name>
<evidence type="ECO:0000313" key="9">
    <source>
        <dbReference type="Proteomes" id="UP000677126"/>
    </source>
</evidence>
<evidence type="ECO:0000256" key="5">
    <source>
        <dbReference type="SAM" id="MobiDB-lite"/>
    </source>
</evidence>
<keyword evidence="3 4" id="KW-0408">Iron</keyword>
<evidence type="ECO:0000256" key="1">
    <source>
        <dbReference type="ARBA" id="ARBA00022617"/>
    </source>
</evidence>
<accession>A0ABX8EBF3</accession>
<dbReference type="InterPro" id="IPR009056">
    <property type="entry name" value="Cyt_c-like_dom"/>
</dbReference>
<keyword evidence="1 4" id="KW-0349">Heme</keyword>
<dbReference type="Proteomes" id="UP000677126">
    <property type="component" value="Plasmid unnamed1"/>
</dbReference>
<dbReference type="EMBL" id="CP054857">
    <property type="protein sequence ID" value="QVM86403.1"/>
    <property type="molecule type" value="Genomic_DNA"/>
</dbReference>
<reference evidence="8 9" key="1">
    <citation type="submission" date="2020-06" db="EMBL/GenBank/DDBJ databases">
        <title>Novosphingobium sp. strain 502str22.</title>
        <authorList>
            <person name="Chen J."/>
            <person name="Zhu S."/>
            <person name="Yang J."/>
        </authorList>
    </citation>
    <scope>NUCLEOTIDE SEQUENCE [LARGE SCALE GENOMIC DNA]</scope>
    <source>
        <strain evidence="8 9">502str22</strain>
        <plasmid evidence="8 9">unnamed1</plasmid>
    </source>
</reference>
<keyword evidence="6" id="KW-1133">Transmembrane helix</keyword>
<keyword evidence="6" id="KW-0812">Transmembrane</keyword>
<dbReference type="RefSeq" id="WP_213504637.1">
    <property type="nucleotide sequence ID" value="NZ_CP054857.1"/>
</dbReference>
<dbReference type="Gene3D" id="1.10.760.10">
    <property type="entry name" value="Cytochrome c-like domain"/>
    <property type="match status" value="1"/>
</dbReference>
<feature type="transmembrane region" description="Helical" evidence="6">
    <location>
        <begin position="7"/>
        <end position="32"/>
    </location>
</feature>
<geneLocation type="plasmid" evidence="8 9">
    <name>unnamed1</name>
</geneLocation>
<evidence type="ECO:0000256" key="3">
    <source>
        <dbReference type="ARBA" id="ARBA00023004"/>
    </source>
</evidence>
<evidence type="ECO:0000313" key="8">
    <source>
        <dbReference type="EMBL" id="QVM86403.1"/>
    </source>
</evidence>
<evidence type="ECO:0000256" key="6">
    <source>
        <dbReference type="SAM" id="Phobius"/>
    </source>
</evidence>
<keyword evidence="2 4" id="KW-0479">Metal-binding</keyword>